<reference evidence="3" key="1">
    <citation type="submission" date="2025-08" db="UniProtKB">
        <authorList>
            <consortium name="RefSeq"/>
        </authorList>
    </citation>
    <scope>IDENTIFICATION</scope>
    <source>
        <tissue evidence="3">Brain</tissue>
    </source>
</reference>
<dbReference type="GeneID" id="108900126"/>
<dbReference type="PANTHER" id="PTHR22910">
    <property type="entry name" value="PROTEIN MGARP"/>
    <property type="match status" value="1"/>
</dbReference>
<dbReference type="GO" id="GO:0005739">
    <property type="term" value="C:mitochondrion"/>
    <property type="evidence" value="ECO:0007669"/>
    <property type="project" value="InterPro"/>
</dbReference>
<feature type="region of interest" description="Disordered" evidence="1">
    <location>
        <begin position="76"/>
        <end position="106"/>
    </location>
</feature>
<evidence type="ECO:0000313" key="3">
    <source>
        <dbReference type="RefSeq" id="XP_018556499.1"/>
    </source>
</evidence>
<dbReference type="GO" id="GO:0008089">
    <property type="term" value="P:anterograde axonal transport"/>
    <property type="evidence" value="ECO:0007669"/>
    <property type="project" value="InterPro"/>
</dbReference>
<feature type="compositionally biased region" description="Low complexity" evidence="1">
    <location>
        <begin position="86"/>
        <end position="106"/>
    </location>
</feature>
<dbReference type="RefSeq" id="XP_018556499.1">
    <property type="nucleotide sequence ID" value="XM_018700983.2"/>
</dbReference>
<organism evidence="2 3">
    <name type="scientific">Lates calcarifer</name>
    <name type="common">Barramundi</name>
    <name type="synonym">Holocentrus calcarifer</name>
    <dbReference type="NCBI Taxonomy" id="8187"/>
    <lineage>
        <taxon>Eukaryota</taxon>
        <taxon>Metazoa</taxon>
        <taxon>Chordata</taxon>
        <taxon>Craniata</taxon>
        <taxon>Vertebrata</taxon>
        <taxon>Euteleostomi</taxon>
        <taxon>Actinopterygii</taxon>
        <taxon>Neopterygii</taxon>
        <taxon>Teleostei</taxon>
        <taxon>Neoteleostei</taxon>
        <taxon>Acanthomorphata</taxon>
        <taxon>Carangaria</taxon>
        <taxon>Carangaria incertae sedis</taxon>
        <taxon>Centropomidae</taxon>
        <taxon>Lates</taxon>
    </lineage>
</organism>
<protein>
    <submittedName>
        <fullName evidence="3">Protein MGARP</fullName>
    </submittedName>
</protein>
<evidence type="ECO:0000256" key="1">
    <source>
        <dbReference type="SAM" id="MobiDB-lite"/>
    </source>
</evidence>
<evidence type="ECO:0000313" key="2">
    <source>
        <dbReference type="Proteomes" id="UP000694890"/>
    </source>
</evidence>
<dbReference type="PANTHER" id="PTHR22910:SF6">
    <property type="entry name" value="PROTEIN MGARP"/>
    <property type="match status" value="1"/>
</dbReference>
<accession>A0AAJ7QI18</accession>
<gene>
    <name evidence="3" type="primary">LOC108900126</name>
</gene>
<dbReference type="GO" id="GO:1904115">
    <property type="term" value="C:axon cytoplasm"/>
    <property type="evidence" value="ECO:0007669"/>
    <property type="project" value="GOC"/>
</dbReference>
<sequence>MFCRRAWQRVGPLARRAFKPPSRNTAPVRHMAFGVPGGSTNMTYFLLCGGGLTAAVVYAYKTVNGDSEHYEERLANVGSTAKASSEAAPEAAAPAAEPAPVEEAAPAADVIAESVPAPAEAVAETC</sequence>
<dbReference type="InterPro" id="IPR026093">
    <property type="entry name" value="MGARP"/>
</dbReference>
<dbReference type="Proteomes" id="UP000694890">
    <property type="component" value="Linkage group LG5"/>
</dbReference>
<dbReference type="KEGG" id="lcf:108900126"/>
<dbReference type="AlphaFoldDB" id="A0AAJ7QI18"/>
<proteinExistence type="predicted"/>
<name>A0AAJ7QI18_LATCA</name>